<evidence type="ECO:0000313" key="1">
    <source>
        <dbReference type="EMBL" id="PHT66250.1"/>
    </source>
</evidence>
<dbReference type="AlphaFoldDB" id="A0A2G2Y936"/>
<dbReference type="EMBL" id="AYRZ02000012">
    <property type="protein sequence ID" value="PHT66250.1"/>
    <property type="molecule type" value="Genomic_DNA"/>
</dbReference>
<evidence type="ECO:0008006" key="3">
    <source>
        <dbReference type="Google" id="ProtNLM"/>
    </source>
</evidence>
<organism evidence="1 2">
    <name type="scientific">Capsicum annuum</name>
    <name type="common">Capsicum pepper</name>
    <dbReference type="NCBI Taxonomy" id="4072"/>
    <lineage>
        <taxon>Eukaryota</taxon>
        <taxon>Viridiplantae</taxon>
        <taxon>Streptophyta</taxon>
        <taxon>Embryophyta</taxon>
        <taxon>Tracheophyta</taxon>
        <taxon>Spermatophyta</taxon>
        <taxon>Magnoliopsida</taxon>
        <taxon>eudicotyledons</taxon>
        <taxon>Gunneridae</taxon>
        <taxon>Pentapetalae</taxon>
        <taxon>asterids</taxon>
        <taxon>lamiids</taxon>
        <taxon>Solanales</taxon>
        <taxon>Solanaceae</taxon>
        <taxon>Solanoideae</taxon>
        <taxon>Capsiceae</taxon>
        <taxon>Capsicum</taxon>
    </lineage>
</organism>
<dbReference type="Gramene" id="PHT66250">
    <property type="protein sequence ID" value="PHT66250"/>
    <property type="gene ID" value="T459_30675"/>
</dbReference>
<proteinExistence type="predicted"/>
<dbReference type="SUPFAM" id="SSF52540">
    <property type="entry name" value="P-loop containing nucleoside triphosphate hydrolases"/>
    <property type="match status" value="1"/>
</dbReference>
<keyword evidence="2" id="KW-1185">Reference proteome</keyword>
<dbReference type="OMA" id="WQAVIWI"/>
<accession>A0A2G2Y936</accession>
<dbReference type="InterPro" id="IPR027417">
    <property type="entry name" value="P-loop_NTPase"/>
</dbReference>
<reference evidence="1 2" key="2">
    <citation type="journal article" date="2017" name="Genome Biol.">
        <title>New reference genome sequences of hot pepper reveal the massive evolution of plant disease-resistance genes by retroduplication.</title>
        <authorList>
            <person name="Kim S."/>
            <person name="Park J."/>
            <person name="Yeom S.I."/>
            <person name="Kim Y.M."/>
            <person name="Seo E."/>
            <person name="Kim K.T."/>
            <person name="Kim M.S."/>
            <person name="Lee J.M."/>
            <person name="Cheong K."/>
            <person name="Shin H.S."/>
            <person name="Kim S.B."/>
            <person name="Han K."/>
            <person name="Lee J."/>
            <person name="Park M."/>
            <person name="Lee H.A."/>
            <person name="Lee H.Y."/>
            <person name="Lee Y."/>
            <person name="Oh S."/>
            <person name="Lee J.H."/>
            <person name="Choi E."/>
            <person name="Choi E."/>
            <person name="Lee S.E."/>
            <person name="Jeon J."/>
            <person name="Kim H."/>
            <person name="Choi G."/>
            <person name="Song H."/>
            <person name="Lee J."/>
            <person name="Lee S.C."/>
            <person name="Kwon J.K."/>
            <person name="Lee H.Y."/>
            <person name="Koo N."/>
            <person name="Hong Y."/>
            <person name="Kim R.W."/>
            <person name="Kang W.H."/>
            <person name="Huh J.H."/>
            <person name="Kang B.C."/>
            <person name="Yang T.J."/>
            <person name="Lee Y.H."/>
            <person name="Bennetzen J.L."/>
            <person name="Choi D."/>
        </authorList>
    </citation>
    <scope>NUCLEOTIDE SEQUENCE [LARGE SCALE GENOMIC DNA]</scope>
    <source>
        <strain evidence="2">cv. CM334</strain>
    </source>
</reference>
<comment type="caution">
    <text evidence="1">The sequence shown here is derived from an EMBL/GenBank/DDBJ whole genome shotgun (WGS) entry which is preliminary data.</text>
</comment>
<reference evidence="1 2" key="1">
    <citation type="journal article" date="2014" name="Nat. Genet.">
        <title>Genome sequence of the hot pepper provides insights into the evolution of pungency in Capsicum species.</title>
        <authorList>
            <person name="Kim S."/>
            <person name="Park M."/>
            <person name="Yeom S.I."/>
            <person name="Kim Y.M."/>
            <person name="Lee J.M."/>
            <person name="Lee H.A."/>
            <person name="Seo E."/>
            <person name="Choi J."/>
            <person name="Cheong K."/>
            <person name="Kim K.T."/>
            <person name="Jung K."/>
            <person name="Lee G.W."/>
            <person name="Oh S.K."/>
            <person name="Bae C."/>
            <person name="Kim S.B."/>
            <person name="Lee H.Y."/>
            <person name="Kim S.Y."/>
            <person name="Kim M.S."/>
            <person name="Kang B.C."/>
            <person name="Jo Y.D."/>
            <person name="Yang H.B."/>
            <person name="Jeong H.J."/>
            <person name="Kang W.H."/>
            <person name="Kwon J.K."/>
            <person name="Shin C."/>
            <person name="Lim J.Y."/>
            <person name="Park J.H."/>
            <person name="Huh J.H."/>
            <person name="Kim J.S."/>
            <person name="Kim B.D."/>
            <person name="Cohen O."/>
            <person name="Paran I."/>
            <person name="Suh M.C."/>
            <person name="Lee S.B."/>
            <person name="Kim Y.K."/>
            <person name="Shin Y."/>
            <person name="Noh S.J."/>
            <person name="Park J."/>
            <person name="Seo Y.S."/>
            <person name="Kwon S.Y."/>
            <person name="Kim H.A."/>
            <person name="Park J.M."/>
            <person name="Kim H.J."/>
            <person name="Choi S.B."/>
            <person name="Bosland P.W."/>
            <person name="Reeves G."/>
            <person name="Jo S.H."/>
            <person name="Lee B.W."/>
            <person name="Cho H.T."/>
            <person name="Choi H.S."/>
            <person name="Lee M.S."/>
            <person name="Yu Y."/>
            <person name="Do Choi Y."/>
            <person name="Park B.S."/>
            <person name="van Deynze A."/>
            <person name="Ashrafi H."/>
            <person name="Hill T."/>
            <person name="Kim W.T."/>
            <person name="Pai H.S."/>
            <person name="Ahn H.K."/>
            <person name="Yeam I."/>
            <person name="Giovannoni J.J."/>
            <person name="Rose J.K."/>
            <person name="Sorensen I."/>
            <person name="Lee S.J."/>
            <person name="Kim R.W."/>
            <person name="Choi I.Y."/>
            <person name="Choi B.S."/>
            <person name="Lim J.S."/>
            <person name="Lee Y.H."/>
            <person name="Choi D."/>
        </authorList>
    </citation>
    <scope>NUCLEOTIDE SEQUENCE [LARGE SCALE GENOMIC DNA]</scope>
    <source>
        <strain evidence="2">cv. CM334</strain>
    </source>
</reference>
<evidence type="ECO:0000313" key="2">
    <source>
        <dbReference type="Proteomes" id="UP000222542"/>
    </source>
</evidence>
<sequence length="143" mass="16134">MGPSGSGKTTLLKILGGRLQENVRGTVTLRSLLEAVGIPLCRDSFRNRMAERRWQVVIWIRCFTRRHFSSSRKNCMGVALGGTSQIIVPRNSTVLREAMVVDPAESIQRFKPDYRKWAIRFCISMRSSTEPTIPSSKSSAYRA</sequence>
<gene>
    <name evidence="1" type="ORF">T459_30675</name>
</gene>
<dbReference type="Proteomes" id="UP000222542">
    <property type="component" value="Unassembled WGS sequence"/>
</dbReference>
<protein>
    <recommendedName>
        <fullName evidence="3">ABC transporter domain-containing protein</fullName>
    </recommendedName>
</protein>
<dbReference type="Gene3D" id="3.40.50.300">
    <property type="entry name" value="P-loop containing nucleotide triphosphate hydrolases"/>
    <property type="match status" value="1"/>
</dbReference>
<name>A0A2G2Y936_CAPAN</name>